<proteinExistence type="predicted"/>
<dbReference type="AlphaFoldDB" id="B0JT72"/>
<dbReference type="Proteomes" id="UP000001510">
    <property type="component" value="Chromosome"/>
</dbReference>
<reference evidence="1 2" key="1">
    <citation type="journal article" date="2007" name="DNA Res.">
        <title>Complete genomic structure of the bloom-forming toxic cyanobacterium Microcystis aeruginosa NIES-843.</title>
        <authorList>
            <person name="Kaneko T."/>
            <person name="Nakajima N."/>
            <person name="Okamoto S."/>
            <person name="Suzuki I."/>
            <person name="Tanabe Y."/>
            <person name="Tamaoki M."/>
            <person name="Nakamura Y."/>
            <person name="Kasai F."/>
            <person name="Watanabe A."/>
            <person name="Kawashima K."/>
            <person name="Kishida Y."/>
            <person name="Ono A."/>
            <person name="Shimizu Y."/>
            <person name="Takahashi C."/>
            <person name="Minami C."/>
            <person name="Fujishiro T."/>
            <person name="Kohara M."/>
            <person name="Katoh M."/>
            <person name="Nakazaki N."/>
            <person name="Nakayama S."/>
            <person name="Yamada M."/>
            <person name="Tabata S."/>
            <person name="Watanabe M.M."/>
        </authorList>
    </citation>
    <scope>NUCLEOTIDE SEQUENCE [LARGE SCALE GENOMIC DNA]</scope>
    <source>
        <strain evidence="2">NIES-843 / IAM M-247</strain>
    </source>
</reference>
<dbReference type="PaxDb" id="449447-MAE_12940"/>
<name>B0JT72_MICAN</name>
<dbReference type="STRING" id="449447.MAE_12940"/>
<dbReference type="EMBL" id="AP009552">
    <property type="protein sequence ID" value="BAG01116.1"/>
    <property type="molecule type" value="Genomic_DNA"/>
</dbReference>
<dbReference type="KEGG" id="mar:MAE_12940"/>
<accession>B0JT72</accession>
<keyword evidence="2" id="KW-1185">Reference proteome</keyword>
<dbReference type="EnsemblBacteria" id="BAG01116">
    <property type="protein sequence ID" value="BAG01116"/>
    <property type="gene ID" value="MAE_12940"/>
</dbReference>
<evidence type="ECO:0000313" key="2">
    <source>
        <dbReference type="Proteomes" id="UP000001510"/>
    </source>
</evidence>
<evidence type="ECO:0000313" key="1">
    <source>
        <dbReference type="EMBL" id="BAG01116.1"/>
    </source>
</evidence>
<gene>
    <name evidence="1" type="ordered locus">MAE_12940</name>
</gene>
<sequence>MSCLYHIRYYTSHFVTFFSAYREVRGQEAALFSPHPTSLITADCLLVTDN</sequence>
<dbReference type="HOGENOM" id="CLU_3119807_0_0_3"/>
<protein>
    <submittedName>
        <fullName evidence="1">Uncharacterized protein</fullName>
    </submittedName>
</protein>
<organism evidence="1 2">
    <name type="scientific">Microcystis aeruginosa (strain NIES-843 / IAM M-2473)</name>
    <dbReference type="NCBI Taxonomy" id="449447"/>
    <lineage>
        <taxon>Bacteria</taxon>
        <taxon>Bacillati</taxon>
        <taxon>Cyanobacteriota</taxon>
        <taxon>Cyanophyceae</taxon>
        <taxon>Oscillatoriophycideae</taxon>
        <taxon>Chroococcales</taxon>
        <taxon>Microcystaceae</taxon>
        <taxon>Microcystis</taxon>
    </lineage>
</organism>